<keyword evidence="5" id="KW-1185">Reference proteome</keyword>
<evidence type="ECO:0000256" key="1">
    <source>
        <dbReference type="ARBA" id="ARBA00022729"/>
    </source>
</evidence>
<dbReference type="SUPFAM" id="SSF50965">
    <property type="entry name" value="Galactose oxidase, central domain"/>
    <property type="match status" value="1"/>
</dbReference>
<feature type="domain" description="Glyoxal oxidase N-terminal" evidence="2">
    <location>
        <begin position="376"/>
        <end position="674"/>
    </location>
</feature>
<dbReference type="CDD" id="cd02851">
    <property type="entry name" value="E_set_GO_C"/>
    <property type="match status" value="1"/>
</dbReference>
<dbReference type="InterPro" id="IPR013783">
    <property type="entry name" value="Ig-like_fold"/>
</dbReference>
<evidence type="ECO:0000313" key="4">
    <source>
        <dbReference type="EMBL" id="ROS45223.1"/>
    </source>
</evidence>
<dbReference type="InterPro" id="IPR037293">
    <property type="entry name" value="Gal_Oxidase_central_sf"/>
</dbReference>
<dbReference type="Pfam" id="PF07250">
    <property type="entry name" value="Glyoxal_oxid_N"/>
    <property type="match status" value="1"/>
</dbReference>
<dbReference type="InterPro" id="IPR015202">
    <property type="entry name" value="GO-like_E_set"/>
</dbReference>
<dbReference type="PANTHER" id="PTHR32208:SF21">
    <property type="entry name" value="LOW QUALITY PROTEIN: ALDEHYDE OXIDASE GLOX-LIKE"/>
    <property type="match status" value="1"/>
</dbReference>
<accession>A0A3N2H8G7</accession>
<protein>
    <submittedName>
        <fullName evidence="4">Uncharacterized protein DUF1929</fullName>
    </submittedName>
</protein>
<dbReference type="InterPro" id="IPR011043">
    <property type="entry name" value="Gal_Oxase/kelch_b-propeller"/>
</dbReference>
<dbReference type="Pfam" id="PF09118">
    <property type="entry name" value="GO-like_E_set"/>
    <property type="match status" value="1"/>
</dbReference>
<comment type="caution">
    <text evidence="4">The sequence shown here is derived from an EMBL/GenBank/DDBJ whole genome shotgun (WGS) entry which is preliminary data.</text>
</comment>
<proteinExistence type="predicted"/>
<evidence type="ECO:0000259" key="2">
    <source>
        <dbReference type="Pfam" id="PF07250"/>
    </source>
</evidence>
<dbReference type="PANTHER" id="PTHR32208">
    <property type="entry name" value="SECRETED PROTEIN-RELATED"/>
    <property type="match status" value="1"/>
</dbReference>
<keyword evidence="1" id="KW-0732">Signal</keyword>
<dbReference type="InterPro" id="IPR009880">
    <property type="entry name" value="Glyoxal_oxidase_N"/>
</dbReference>
<evidence type="ECO:0000259" key="3">
    <source>
        <dbReference type="Pfam" id="PF09118"/>
    </source>
</evidence>
<evidence type="ECO:0000313" key="5">
    <source>
        <dbReference type="Proteomes" id="UP000274843"/>
    </source>
</evidence>
<dbReference type="GO" id="GO:0005975">
    <property type="term" value="P:carbohydrate metabolic process"/>
    <property type="evidence" value="ECO:0007669"/>
    <property type="project" value="UniProtKB-ARBA"/>
</dbReference>
<dbReference type="Gene3D" id="2.60.40.10">
    <property type="entry name" value="Immunoglobulins"/>
    <property type="match status" value="1"/>
</dbReference>
<feature type="domain" description="Galactose oxidase-like Early set" evidence="3">
    <location>
        <begin position="680"/>
        <end position="774"/>
    </location>
</feature>
<dbReference type="Proteomes" id="UP000274843">
    <property type="component" value="Unassembled WGS sequence"/>
</dbReference>
<dbReference type="InterPro" id="IPR014756">
    <property type="entry name" value="Ig_E-set"/>
</dbReference>
<reference evidence="4 5" key="1">
    <citation type="submission" date="2018-11" db="EMBL/GenBank/DDBJ databases">
        <title>Sequencing the genomes of 1000 actinobacteria strains.</title>
        <authorList>
            <person name="Klenk H.-P."/>
        </authorList>
    </citation>
    <scope>NUCLEOTIDE SEQUENCE [LARGE SCALE GENOMIC DNA]</scope>
    <source>
        <strain evidence="4 5">DSM 44348</strain>
    </source>
</reference>
<dbReference type="AlphaFoldDB" id="A0A3N2H8G7"/>
<dbReference type="Gene3D" id="2.130.10.80">
    <property type="entry name" value="Galactose oxidase/kelch, beta-propeller"/>
    <property type="match status" value="1"/>
</dbReference>
<dbReference type="SUPFAM" id="SSF81296">
    <property type="entry name" value="E set domains"/>
    <property type="match status" value="1"/>
</dbReference>
<organism evidence="4 5">
    <name type="scientific">Amycolatopsis thermoflava</name>
    <dbReference type="NCBI Taxonomy" id="84480"/>
    <lineage>
        <taxon>Bacteria</taxon>
        <taxon>Bacillati</taxon>
        <taxon>Actinomycetota</taxon>
        <taxon>Actinomycetes</taxon>
        <taxon>Pseudonocardiales</taxon>
        <taxon>Pseudonocardiaceae</taxon>
        <taxon>Amycolatopsis</taxon>
        <taxon>Amycolatopsis methanolica group</taxon>
    </lineage>
</organism>
<gene>
    <name evidence="4" type="ORF">EDD35_7687</name>
</gene>
<dbReference type="EMBL" id="RKHY01000001">
    <property type="protein sequence ID" value="ROS45223.1"/>
    <property type="molecule type" value="Genomic_DNA"/>
</dbReference>
<name>A0A3N2H8G7_9PSEU</name>
<sequence>MIGPVQTDFTAVPDWFPWENSGASIATAGGDVVLLMVDNPPGRNAAFYRVGRGLDQTGALTGGWTGWQQVPDWFSWANDAAGVAVADVNGDGEPDLIVYLIDAPDGPNQAFYRVGWSLDRDTGAVTGGWTPWQPVPDWFAWLNAGGDITVARTAAGLQLVVFMVDAPAGANAGFYRSGTLNPDGVVTDWRPWRAVPDWGFWENQGAAVAVADLDGDGNDELIVLTVDNPAGQNRALCTIGWRLDDEVRPADGWGPWIPVPDWGFWENQGCGLAVTGFGGEPHFVVLAVDNPAGQNAALHRLLHPLTDLHMAPDMGVWRLLERDSGTLAVHAALLRTGGVLFFAGSSNDPDRHNAHLYGTTVWHYPGDEVEQPHTPVDLFCVGHAFLPDGRLLAAGGTGQYDPFFGLRQSIVFDPDTLTWTAQPDMAGGRWYPSLLALGDGRVLAVAGLDESGMLNTVPEVYTGGAGWTTRPGSAHWPMYGHLFLLADGRVFYSGGQYGSNNGVRPSVWDLASNEVTDVPGLPGAGLRNQSASVLLPPAQDQRVMIVGGGPWDMHDHSGATASAAIADLSAAAPRYTPAADLHMARMHLCATLLPDRTVLVNGGSMMEEHADAAALGAEIFDPASGAWTMAAESRVPRLYHSVALLMPDGKVVTAGSNPARKTEEMRIEVFWPPYLFAGPRPLVVVTTPEVHYGDTLEAGVPDPADIASASLIRPGATTHSSELEQRLVDLPVTLTGEDTLGLRLPASANLAPPGWYLLTVVNHAGVPSPAVWVRLS</sequence>